<organism evidence="1 2">
    <name type="scientific">Mikania micrantha</name>
    <name type="common">bitter vine</name>
    <dbReference type="NCBI Taxonomy" id="192012"/>
    <lineage>
        <taxon>Eukaryota</taxon>
        <taxon>Viridiplantae</taxon>
        <taxon>Streptophyta</taxon>
        <taxon>Embryophyta</taxon>
        <taxon>Tracheophyta</taxon>
        <taxon>Spermatophyta</taxon>
        <taxon>Magnoliopsida</taxon>
        <taxon>eudicotyledons</taxon>
        <taxon>Gunneridae</taxon>
        <taxon>Pentapetalae</taxon>
        <taxon>asterids</taxon>
        <taxon>campanulids</taxon>
        <taxon>Asterales</taxon>
        <taxon>Asteraceae</taxon>
        <taxon>Asteroideae</taxon>
        <taxon>Heliantheae alliance</taxon>
        <taxon>Eupatorieae</taxon>
        <taxon>Mikania</taxon>
    </lineage>
</organism>
<dbReference type="EMBL" id="SZYD01000008">
    <property type="protein sequence ID" value="KAD5508197.1"/>
    <property type="molecule type" value="Genomic_DNA"/>
</dbReference>
<comment type="caution">
    <text evidence="1">The sequence shown here is derived from an EMBL/GenBank/DDBJ whole genome shotgun (WGS) entry which is preliminary data.</text>
</comment>
<dbReference type="Proteomes" id="UP000326396">
    <property type="component" value="Linkage Group LG16"/>
</dbReference>
<dbReference type="AlphaFoldDB" id="A0A5N6NWQ4"/>
<proteinExistence type="predicted"/>
<keyword evidence="2" id="KW-1185">Reference proteome</keyword>
<protein>
    <submittedName>
        <fullName evidence="1">Uncharacterized protein</fullName>
    </submittedName>
</protein>
<evidence type="ECO:0000313" key="2">
    <source>
        <dbReference type="Proteomes" id="UP000326396"/>
    </source>
</evidence>
<gene>
    <name evidence="1" type="ORF">E3N88_15900</name>
</gene>
<name>A0A5N6NWQ4_9ASTR</name>
<evidence type="ECO:0000313" key="1">
    <source>
        <dbReference type="EMBL" id="KAD5508197.1"/>
    </source>
</evidence>
<reference evidence="1 2" key="1">
    <citation type="submission" date="2019-05" db="EMBL/GenBank/DDBJ databases">
        <title>Mikania micrantha, genome provides insights into the molecular mechanism of rapid growth.</title>
        <authorList>
            <person name="Liu B."/>
        </authorList>
    </citation>
    <scope>NUCLEOTIDE SEQUENCE [LARGE SCALE GENOMIC DNA]</scope>
    <source>
        <strain evidence="1">NLD-2019</strain>
        <tissue evidence="1">Leaf</tissue>
    </source>
</reference>
<accession>A0A5N6NWQ4</accession>
<sequence>MEAFQYWNDKRYCMRTLLKDRWRGKLKSLLELGTAMVSDDGGSWTPLAVGGDVFVRTVGGDQRRSPAVVVTWCAGWKWWQRCDGERQELVAEL</sequence>